<feature type="non-terminal residue" evidence="1">
    <location>
        <position position="87"/>
    </location>
</feature>
<reference evidence="1" key="1">
    <citation type="journal article" date="2014" name="Front. Microbiol.">
        <title>High frequency of phylogenetically diverse reductive dehalogenase-homologous genes in deep subseafloor sedimentary metagenomes.</title>
        <authorList>
            <person name="Kawai M."/>
            <person name="Futagami T."/>
            <person name="Toyoda A."/>
            <person name="Takaki Y."/>
            <person name="Nishi S."/>
            <person name="Hori S."/>
            <person name="Arai W."/>
            <person name="Tsubouchi T."/>
            <person name="Morono Y."/>
            <person name="Uchiyama I."/>
            <person name="Ito T."/>
            <person name="Fujiyama A."/>
            <person name="Inagaki F."/>
            <person name="Takami H."/>
        </authorList>
    </citation>
    <scope>NUCLEOTIDE SEQUENCE</scope>
    <source>
        <strain evidence="1">Expedition CK06-06</strain>
    </source>
</reference>
<evidence type="ECO:0008006" key="2">
    <source>
        <dbReference type="Google" id="ProtNLM"/>
    </source>
</evidence>
<gene>
    <name evidence="1" type="ORF">S12H4_62286</name>
</gene>
<proteinExistence type="predicted"/>
<protein>
    <recommendedName>
        <fullName evidence="2">Glycosyltransferase 2-like domain-containing protein</fullName>
    </recommendedName>
</protein>
<accession>X1UJE6</accession>
<evidence type="ECO:0000313" key="1">
    <source>
        <dbReference type="EMBL" id="GAJ17578.1"/>
    </source>
</evidence>
<organism evidence="1">
    <name type="scientific">marine sediment metagenome</name>
    <dbReference type="NCBI Taxonomy" id="412755"/>
    <lineage>
        <taxon>unclassified sequences</taxon>
        <taxon>metagenomes</taxon>
        <taxon>ecological metagenomes</taxon>
    </lineage>
</organism>
<feature type="non-terminal residue" evidence="1">
    <location>
        <position position="1"/>
    </location>
</feature>
<comment type="caution">
    <text evidence="1">The sequence shown here is derived from an EMBL/GenBank/DDBJ whole genome shotgun (WGS) entry which is preliminary data.</text>
</comment>
<name>X1UJE6_9ZZZZ</name>
<sequence length="87" mass="9923">RIHQFLNKNNLAHLTPLLQLEGYSNIRNLCVFLPHILGSDAAVLIDDDEIFEDTRFMDKALEFIGRSIEGEKVLAVAGYYINPDDDF</sequence>
<dbReference type="EMBL" id="BARW01041712">
    <property type="protein sequence ID" value="GAJ17578.1"/>
    <property type="molecule type" value="Genomic_DNA"/>
</dbReference>
<dbReference type="AlphaFoldDB" id="X1UJE6"/>